<accession>A0A0F8CT21</accession>
<dbReference type="InterPro" id="IPR016068">
    <property type="entry name" value="Translin_N"/>
</dbReference>
<dbReference type="InterPro" id="IPR033956">
    <property type="entry name" value="Translin"/>
</dbReference>
<evidence type="ECO:0000256" key="5">
    <source>
        <dbReference type="ARBA" id="ARBA00022884"/>
    </source>
</evidence>
<protein>
    <submittedName>
        <fullName evidence="8">Translin-1</fullName>
    </submittedName>
</protein>
<reference evidence="8 9" key="1">
    <citation type="submission" date="2015-04" db="EMBL/GenBank/DDBJ databases">
        <title>Genome sequence of Ceratocystis platani, a major pathogen of plane trees.</title>
        <authorList>
            <person name="Belbahri L."/>
        </authorList>
    </citation>
    <scope>NUCLEOTIDE SEQUENCE [LARGE SCALE GENOMIC DNA]</scope>
    <source>
        <strain evidence="8 9">CFO</strain>
    </source>
</reference>
<dbReference type="InterPro" id="IPR016069">
    <property type="entry name" value="Translin_C"/>
</dbReference>
<evidence type="ECO:0000256" key="4">
    <source>
        <dbReference type="ARBA" id="ARBA00022490"/>
    </source>
</evidence>
<dbReference type="InterPro" id="IPR002848">
    <property type="entry name" value="Translin_fam"/>
</dbReference>
<gene>
    <name evidence="8" type="primary">tsn1</name>
    <name evidence="8" type="ORF">CFO_g3753</name>
</gene>
<evidence type="ECO:0000256" key="7">
    <source>
        <dbReference type="ARBA" id="ARBA00023242"/>
    </source>
</evidence>
<name>A0A0F8CT21_CERFI</name>
<dbReference type="GO" id="GO:0005737">
    <property type="term" value="C:cytoplasm"/>
    <property type="evidence" value="ECO:0007669"/>
    <property type="project" value="UniProtKB-SubCell"/>
</dbReference>
<comment type="caution">
    <text evidence="8">The sequence shown here is derived from an EMBL/GenBank/DDBJ whole genome shotgun (WGS) entry which is preliminary data.</text>
</comment>
<evidence type="ECO:0000256" key="3">
    <source>
        <dbReference type="ARBA" id="ARBA00005902"/>
    </source>
</evidence>
<evidence type="ECO:0000256" key="1">
    <source>
        <dbReference type="ARBA" id="ARBA00004123"/>
    </source>
</evidence>
<keyword evidence="4" id="KW-0963">Cytoplasm</keyword>
<evidence type="ECO:0000313" key="9">
    <source>
        <dbReference type="Proteomes" id="UP000034841"/>
    </source>
</evidence>
<proteinExistence type="inferred from homology"/>
<evidence type="ECO:0000256" key="2">
    <source>
        <dbReference type="ARBA" id="ARBA00004496"/>
    </source>
</evidence>
<dbReference type="Proteomes" id="UP000034841">
    <property type="component" value="Unassembled WGS sequence"/>
</dbReference>
<comment type="similarity">
    <text evidence="3">Belongs to the translin family.</text>
</comment>
<dbReference type="GO" id="GO:0003723">
    <property type="term" value="F:RNA binding"/>
    <property type="evidence" value="ECO:0007669"/>
    <property type="project" value="UniProtKB-KW"/>
</dbReference>
<dbReference type="GO" id="GO:0003697">
    <property type="term" value="F:single-stranded DNA binding"/>
    <property type="evidence" value="ECO:0007669"/>
    <property type="project" value="InterPro"/>
</dbReference>
<dbReference type="EMBL" id="LBBL01000202">
    <property type="protein sequence ID" value="KKF93887.1"/>
    <property type="molecule type" value="Genomic_DNA"/>
</dbReference>
<dbReference type="Pfam" id="PF01997">
    <property type="entry name" value="Translin"/>
    <property type="match status" value="1"/>
</dbReference>
<dbReference type="AlphaFoldDB" id="A0A0F8CT21"/>
<dbReference type="PANTHER" id="PTHR10741">
    <property type="entry name" value="TRANSLIN AND TRANSLIN ASSOCIATED PROTEIN X"/>
    <property type="match status" value="1"/>
</dbReference>
<dbReference type="GO" id="GO:0043565">
    <property type="term" value="F:sequence-specific DNA binding"/>
    <property type="evidence" value="ECO:0007669"/>
    <property type="project" value="InterPro"/>
</dbReference>
<keyword evidence="6" id="KW-0238">DNA-binding</keyword>
<dbReference type="Gene3D" id="1.20.58.200">
    <property type="entry name" value="Translin, domain 2"/>
    <property type="match status" value="1"/>
</dbReference>
<dbReference type="InterPro" id="IPR036081">
    <property type="entry name" value="Translin_sf"/>
</dbReference>
<organism evidence="8 9">
    <name type="scientific">Ceratocystis fimbriata f. sp. platani</name>
    <dbReference type="NCBI Taxonomy" id="88771"/>
    <lineage>
        <taxon>Eukaryota</taxon>
        <taxon>Fungi</taxon>
        <taxon>Dikarya</taxon>
        <taxon>Ascomycota</taxon>
        <taxon>Pezizomycotina</taxon>
        <taxon>Sordariomycetes</taxon>
        <taxon>Hypocreomycetidae</taxon>
        <taxon>Microascales</taxon>
        <taxon>Ceratocystidaceae</taxon>
        <taxon>Ceratocystis</taxon>
    </lineage>
</organism>
<evidence type="ECO:0000256" key="6">
    <source>
        <dbReference type="ARBA" id="ARBA00023125"/>
    </source>
</evidence>
<keyword evidence="5" id="KW-0694">RNA-binding</keyword>
<sequence>MSSQTGLLASTIFDDLKARVETDSQTREDIAQAVQKINASNAFSTGLLTRVHSTPRAKYPELLTQVEAGIKKDIVNIKELAALASEHPYYKFNFLWNRTIENVIFSILMTGFLGGVATETSAGELGRILTPEQVSEVLQVPFNVKDRDTFHITIEEYLLAVTRLTEELSRLVTNSVTLGDAALAVQAGQVVKDLFAGFQMLNLKNDIIRKRSDAVKYHVKKVEDVIYDLSLRGLLPRAGSSADAVALDADQQ</sequence>
<keyword evidence="9" id="KW-1185">Reference proteome</keyword>
<dbReference type="GO" id="GO:0005634">
    <property type="term" value="C:nucleus"/>
    <property type="evidence" value="ECO:0007669"/>
    <property type="project" value="UniProtKB-SubCell"/>
</dbReference>
<evidence type="ECO:0000313" key="8">
    <source>
        <dbReference type="EMBL" id="KKF93887.1"/>
    </source>
</evidence>
<keyword evidence="7" id="KW-0539">Nucleus</keyword>
<dbReference type="GO" id="GO:0016070">
    <property type="term" value="P:RNA metabolic process"/>
    <property type="evidence" value="ECO:0007669"/>
    <property type="project" value="InterPro"/>
</dbReference>
<dbReference type="Gene3D" id="1.20.58.190">
    <property type="entry name" value="Translin, domain 1"/>
    <property type="match status" value="1"/>
</dbReference>
<comment type="subcellular location">
    <subcellularLocation>
        <location evidence="2">Cytoplasm</location>
    </subcellularLocation>
    <subcellularLocation>
        <location evidence="1">Nucleus</location>
    </subcellularLocation>
</comment>
<dbReference type="SUPFAM" id="SSF74784">
    <property type="entry name" value="Translin"/>
    <property type="match status" value="1"/>
</dbReference>
<dbReference type="OrthoDB" id="829at2759"/>
<dbReference type="CDD" id="cd14819">
    <property type="entry name" value="Translin"/>
    <property type="match status" value="1"/>
</dbReference>